<evidence type="ECO:0000313" key="5">
    <source>
        <dbReference type="EnsemblMetazoa" id="XP_050515475.1"/>
    </source>
</evidence>
<dbReference type="InterPro" id="IPR004171">
    <property type="entry name" value="cAMP_dep_PKI"/>
</dbReference>
<reference evidence="5" key="1">
    <citation type="submission" date="2025-05" db="UniProtKB">
        <authorList>
            <consortium name="EnsemblMetazoa"/>
        </authorList>
    </citation>
    <scope>IDENTIFICATION</scope>
</reference>
<comment type="similarity">
    <text evidence="2">Belongs to the PKI family.</text>
</comment>
<accession>A0ABM5KZ60</accession>
<evidence type="ECO:0000313" key="6">
    <source>
        <dbReference type="Proteomes" id="UP001652700"/>
    </source>
</evidence>
<keyword evidence="3" id="KW-0649">Protein kinase inhibitor</keyword>
<name>A0ABM5KZ60_DIAVI</name>
<evidence type="ECO:0000256" key="2">
    <source>
        <dbReference type="ARBA" id="ARBA00006393"/>
    </source>
</evidence>
<evidence type="ECO:0000256" key="3">
    <source>
        <dbReference type="ARBA" id="ARBA00023013"/>
    </source>
</evidence>
<protein>
    <submittedName>
        <fullName evidence="5">Uncharacterized protein</fullName>
    </submittedName>
</protein>
<dbReference type="Proteomes" id="UP001652700">
    <property type="component" value="Unplaced"/>
</dbReference>
<feature type="compositionally biased region" description="Polar residues" evidence="4">
    <location>
        <begin position="62"/>
        <end position="72"/>
    </location>
</feature>
<evidence type="ECO:0000256" key="4">
    <source>
        <dbReference type="SAM" id="MobiDB-lite"/>
    </source>
</evidence>
<proteinExistence type="inferred from homology"/>
<organism evidence="5 6">
    <name type="scientific">Diabrotica virgifera virgifera</name>
    <name type="common">western corn rootworm</name>
    <dbReference type="NCBI Taxonomy" id="50390"/>
    <lineage>
        <taxon>Eukaryota</taxon>
        <taxon>Metazoa</taxon>
        <taxon>Ecdysozoa</taxon>
        <taxon>Arthropoda</taxon>
        <taxon>Hexapoda</taxon>
        <taxon>Insecta</taxon>
        <taxon>Pterygota</taxon>
        <taxon>Neoptera</taxon>
        <taxon>Endopterygota</taxon>
        <taxon>Coleoptera</taxon>
        <taxon>Polyphaga</taxon>
        <taxon>Cucujiformia</taxon>
        <taxon>Chrysomeloidea</taxon>
        <taxon>Chrysomelidae</taxon>
        <taxon>Galerucinae</taxon>
        <taxon>Diabroticina</taxon>
        <taxon>Diabroticites</taxon>
        <taxon>Diabrotica</taxon>
    </lineage>
</organism>
<dbReference type="EnsemblMetazoa" id="XM_050659517.1">
    <property type="protein sequence ID" value="XP_050515474.1"/>
    <property type="gene ID" value="LOC126890519"/>
</dbReference>
<comment type="function">
    <text evidence="1">Extremely potent competitive inhibitor of cAMP-dependent protein kinase activity, this protein interacts with the catalytic subunit of the enzyme after the cAMP-induced dissociation of its regulatory chains.</text>
</comment>
<keyword evidence="6" id="KW-1185">Reference proteome</keyword>
<dbReference type="GeneID" id="126890519"/>
<evidence type="ECO:0000256" key="1">
    <source>
        <dbReference type="ARBA" id="ARBA00002844"/>
    </source>
</evidence>
<dbReference type="Pfam" id="PF02827">
    <property type="entry name" value="PKI"/>
    <property type="match status" value="1"/>
</dbReference>
<dbReference type="EnsemblMetazoa" id="XM_050659518.1">
    <property type="protein sequence ID" value="XP_050515475.1"/>
    <property type="gene ID" value="LOC126890519"/>
</dbReference>
<dbReference type="RefSeq" id="XP_050515474.1">
    <property type="nucleotide sequence ID" value="XM_050659517.1"/>
</dbReference>
<feature type="region of interest" description="Disordered" evidence="4">
    <location>
        <begin position="1"/>
        <end position="108"/>
    </location>
</feature>
<sequence>MLAVMEASQSTAGPSNTNQVPAVTPEEQAANAKDFLSSGRTGRRNALADILNPEQIIELRSISPSSVKSNETSNKSENDEEDKEENSLEVKEKKIHSKEKKVSTKLKDSKKNNEMIFETDATDLPDSIILINDEILQKTK</sequence>
<dbReference type="RefSeq" id="XP_050515475.1">
    <property type="nucleotide sequence ID" value="XM_050659518.1"/>
</dbReference>
<feature type="compositionally biased region" description="Polar residues" evidence="4">
    <location>
        <begin position="7"/>
        <end position="21"/>
    </location>
</feature>